<organism evidence="5 6">
    <name type="scientific">Dunaliella salina</name>
    <name type="common">Green alga</name>
    <name type="synonym">Protococcus salinus</name>
    <dbReference type="NCBI Taxonomy" id="3046"/>
    <lineage>
        <taxon>Eukaryota</taxon>
        <taxon>Viridiplantae</taxon>
        <taxon>Chlorophyta</taxon>
        <taxon>core chlorophytes</taxon>
        <taxon>Chlorophyceae</taxon>
        <taxon>CS clade</taxon>
        <taxon>Chlamydomonadales</taxon>
        <taxon>Dunaliellaceae</taxon>
        <taxon>Dunaliella</taxon>
    </lineage>
</organism>
<protein>
    <recommendedName>
        <fullName evidence="4">Stealth protein CR2 conserved region 2 domain-containing protein</fullName>
    </recommendedName>
</protein>
<feature type="chain" id="PRO_5045595188" description="Stealth protein CR2 conserved region 2 domain-containing protein" evidence="3">
    <location>
        <begin position="16"/>
        <end position="362"/>
    </location>
</feature>
<proteinExistence type="inferred from homology"/>
<feature type="signal peptide" evidence="3">
    <location>
        <begin position="1"/>
        <end position="15"/>
    </location>
</feature>
<dbReference type="Pfam" id="PF11380">
    <property type="entry name" value="Stealth_CR2"/>
    <property type="match status" value="1"/>
</dbReference>
<feature type="domain" description="Stealth protein CR2 conserved region 2" evidence="4">
    <location>
        <begin position="65"/>
        <end position="163"/>
    </location>
</feature>
<evidence type="ECO:0000256" key="2">
    <source>
        <dbReference type="ARBA" id="ARBA00022679"/>
    </source>
</evidence>
<keyword evidence="2" id="KW-0808">Transferase</keyword>
<accession>A0ABQ7G532</accession>
<sequence>MVETVLLAILVLGLGKKGIPLAQPESHIPVVDVVYTWVDTSDAKWAAAQQAHKFRGSSPTQSLDNAGEILISLASLEARWPWVGKIHIATAFNQSFKLHSLSQQLQQKISFVDHTDFIPKEFLPTFSAPAIEAHLHRIPGLSEHFIYQNDDFFACPLTAADAFAAGPKGVHVQKFKVFALHAPLFYRTRACTDSKLWAFSLCNTKTAFLRRLPQAVFPNVFWHGAYFLTKQAYKHTWRVFASEMHRVSAHRFRLYRANVQPITLVMNMAVSQGYQQPDFVHRFNGYGVRKQRAFVEDMAKGFDEKGYCQQNAITFFHQALTKSSKDVALSFCHAAFSAFSAGLNQTADKCFCAATPFASKCT</sequence>
<evidence type="ECO:0000313" key="5">
    <source>
        <dbReference type="EMBL" id="KAF5829710.1"/>
    </source>
</evidence>
<evidence type="ECO:0000256" key="1">
    <source>
        <dbReference type="ARBA" id="ARBA00007583"/>
    </source>
</evidence>
<evidence type="ECO:0000259" key="4">
    <source>
        <dbReference type="Pfam" id="PF11380"/>
    </source>
</evidence>
<dbReference type="EMBL" id="MU070124">
    <property type="protein sequence ID" value="KAF5829710.1"/>
    <property type="molecule type" value="Genomic_DNA"/>
</dbReference>
<dbReference type="Proteomes" id="UP000815325">
    <property type="component" value="Unassembled WGS sequence"/>
</dbReference>
<evidence type="ECO:0000313" key="6">
    <source>
        <dbReference type="Proteomes" id="UP000815325"/>
    </source>
</evidence>
<reference evidence="5" key="1">
    <citation type="submission" date="2017-08" db="EMBL/GenBank/DDBJ databases">
        <authorList>
            <person name="Polle J.E."/>
            <person name="Barry K."/>
            <person name="Cushman J."/>
            <person name="Schmutz J."/>
            <person name="Tran D."/>
            <person name="Hathwaick L.T."/>
            <person name="Yim W.C."/>
            <person name="Jenkins J."/>
            <person name="Mckie-Krisberg Z.M."/>
            <person name="Prochnik S."/>
            <person name="Lindquist E."/>
            <person name="Dockter R.B."/>
            <person name="Adam C."/>
            <person name="Molina H."/>
            <person name="Bunkerborg J."/>
            <person name="Jin E."/>
            <person name="Buchheim M."/>
            <person name="Magnuson J."/>
        </authorList>
    </citation>
    <scope>NUCLEOTIDE SEQUENCE</scope>
    <source>
        <strain evidence="5">CCAP 19/18</strain>
    </source>
</reference>
<comment type="similarity">
    <text evidence="1">Belongs to the stealth family.</text>
</comment>
<dbReference type="PANTHER" id="PTHR24045:SF0">
    <property type="entry name" value="N-ACETYLGLUCOSAMINE-1-PHOSPHOTRANSFERASE SUBUNITS ALPHA_BETA"/>
    <property type="match status" value="1"/>
</dbReference>
<keyword evidence="6" id="KW-1185">Reference proteome</keyword>
<dbReference type="InterPro" id="IPR021520">
    <property type="entry name" value="Stealth_CR2"/>
</dbReference>
<comment type="caution">
    <text evidence="5">The sequence shown here is derived from an EMBL/GenBank/DDBJ whole genome shotgun (WGS) entry which is preliminary data.</text>
</comment>
<dbReference type="InterPro" id="IPR047141">
    <property type="entry name" value="Stealth"/>
</dbReference>
<gene>
    <name evidence="5" type="ORF">DUNSADRAFT_15590</name>
</gene>
<dbReference type="PANTHER" id="PTHR24045">
    <property type="match status" value="1"/>
</dbReference>
<name>A0ABQ7G532_DUNSA</name>
<evidence type="ECO:0000256" key="3">
    <source>
        <dbReference type="SAM" id="SignalP"/>
    </source>
</evidence>
<keyword evidence="3" id="KW-0732">Signal</keyword>